<dbReference type="PRINTS" id="PR00838">
    <property type="entry name" value="V5ALLERGEN"/>
</dbReference>
<dbReference type="InterPro" id="IPR035940">
    <property type="entry name" value="CAP_sf"/>
</dbReference>
<evidence type="ECO:0000259" key="3">
    <source>
        <dbReference type="SMART" id="SM00198"/>
    </source>
</evidence>
<dbReference type="InterPro" id="IPR002413">
    <property type="entry name" value="V5_allergen-like"/>
</dbReference>
<reference evidence="5" key="1">
    <citation type="submission" date="2025-08" db="UniProtKB">
        <authorList>
            <consortium name="RefSeq"/>
        </authorList>
    </citation>
    <scope>IDENTIFICATION</scope>
    <source>
        <tissue evidence="5">Whole larvae</tissue>
    </source>
</reference>
<sequence>MLTTVMSILYRFLVLIVLLINYFNAERVSLRCDQIRHFVDGHNLRRQLVATGAVPGQPPASNMRYMIWDEELADKAAKWADNGKLSHNPNRALGSNRWSLVGENIYMAKYYSNINTTVTPNIEQALDSWFNEYKNYGFTPFSLNTLNPIGHYTQMAWANSTHLGCGISQRKENDWTLTLFVCDYGPTGNFIGKVPYESTNVPGYLHCPRGECAKPYGSYC</sequence>
<dbReference type="Gene3D" id="3.40.33.10">
    <property type="entry name" value="CAP"/>
    <property type="match status" value="1"/>
</dbReference>
<dbReference type="PROSITE" id="PS01009">
    <property type="entry name" value="CRISP_1"/>
    <property type="match status" value="1"/>
</dbReference>
<name>A0ABM3MD35_GALME</name>
<dbReference type="CDD" id="cd05380">
    <property type="entry name" value="CAP_euk"/>
    <property type="match status" value="1"/>
</dbReference>
<comment type="subcellular location">
    <subcellularLocation>
        <location evidence="1">Secreted</location>
    </subcellularLocation>
</comment>
<dbReference type="Pfam" id="PF00188">
    <property type="entry name" value="CAP"/>
    <property type="match status" value="1"/>
</dbReference>
<dbReference type="InterPro" id="IPR001283">
    <property type="entry name" value="CRISP-related"/>
</dbReference>
<dbReference type="InterPro" id="IPR014044">
    <property type="entry name" value="CAP_dom"/>
</dbReference>
<dbReference type="SMART" id="SM00198">
    <property type="entry name" value="SCP"/>
    <property type="match status" value="1"/>
</dbReference>
<protein>
    <submittedName>
        <fullName evidence="5">Scoloptoxin SSD552-like isoform X1</fullName>
    </submittedName>
</protein>
<dbReference type="PANTHER" id="PTHR10334">
    <property type="entry name" value="CYSTEINE-RICH SECRETORY PROTEIN-RELATED"/>
    <property type="match status" value="1"/>
</dbReference>
<dbReference type="InterPro" id="IPR018244">
    <property type="entry name" value="Allrgn_V5/Tpx1_CS"/>
</dbReference>
<accession>A0ABM3MD35</accession>
<evidence type="ECO:0000313" key="4">
    <source>
        <dbReference type="Proteomes" id="UP001652740"/>
    </source>
</evidence>
<evidence type="ECO:0000313" key="5">
    <source>
        <dbReference type="RefSeq" id="XP_052749264.1"/>
    </source>
</evidence>
<dbReference type="GeneID" id="113515613"/>
<organism evidence="4 5">
    <name type="scientific">Galleria mellonella</name>
    <name type="common">Greater wax moth</name>
    <dbReference type="NCBI Taxonomy" id="7137"/>
    <lineage>
        <taxon>Eukaryota</taxon>
        <taxon>Metazoa</taxon>
        <taxon>Ecdysozoa</taxon>
        <taxon>Arthropoda</taxon>
        <taxon>Hexapoda</taxon>
        <taxon>Insecta</taxon>
        <taxon>Pterygota</taxon>
        <taxon>Neoptera</taxon>
        <taxon>Endopterygota</taxon>
        <taxon>Lepidoptera</taxon>
        <taxon>Glossata</taxon>
        <taxon>Ditrysia</taxon>
        <taxon>Pyraloidea</taxon>
        <taxon>Pyralidae</taxon>
        <taxon>Galleriinae</taxon>
        <taxon>Galleria</taxon>
    </lineage>
</organism>
<gene>
    <name evidence="5" type="primary">LOC113515613</name>
</gene>
<dbReference type="Proteomes" id="UP001652740">
    <property type="component" value="Unplaced"/>
</dbReference>
<feature type="domain" description="SCP" evidence="3">
    <location>
        <begin position="33"/>
        <end position="192"/>
    </location>
</feature>
<proteinExistence type="predicted"/>
<dbReference type="RefSeq" id="XP_052749264.1">
    <property type="nucleotide sequence ID" value="XM_052893304.1"/>
</dbReference>
<keyword evidence="4" id="KW-1185">Reference proteome</keyword>
<dbReference type="PRINTS" id="PR00837">
    <property type="entry name" value="V5TPXLIKE"/>
</dbReference>
<evidence type="ECO:0000256" key="2">
    <source>
        <dbReference type="ARBA" id="ARBA00022525"/>
    </source>
</evidence>
<evidence type="ECO:0000256" key="1">
    <source>
        <dbReference type="ARBA" id="ARBA00004613"/>
    </source>
</evidence>
<keyword evidence="2" id="KW-0964">Secreted</keyword>
<dbReference type="SUPFAM" id="SSF55797">
    <property type="entry name" value="PR-1-like"/>
    <property type="match status" value="1"/>
</dbReference>